<keyword evidence="1" id="KW-1133">Transmembrane helix</keyword>
<dbReference type="EMBL" id="CP095043">
    <property type="protein sequence ID" value="UOQ60487.1"/>
    <property type="molecule type" value="Genomic_DNA"/>
</dbReference>
<keyword evidence="3" id="KW-1185">Reference proteome</keyword>
<evidence type="ECO:0000313" key="2">
    <source>
        <dbReference type="EMBL" id="UOQ60487.1"/>
    </source>
</evidence>
<feature type="transmembrane region" description="Helical" evidence="1">
    <location>
        <begin position="44"/>
        <end position="64"/>
    </location>
</feature>
<feature type="transmembrane region" description="Helical" evidence="1">
    <location>
        <begin position="100"/>
        <end position="126"/>
    </location>
</feature>
<gene>
    <name evidence="2" type="ORF">MUN76_00410</name>
</gene>
<organism evidence="2 3">
    <name type="scientific">Leucobacter rhizosphaerae</name>
    <dbReference type="NCBI Taxonomy" id="2932245"/>
    <lineage>
        <taxon>Bacteria</taxon>
        <taxon>Bacillati</taxon>
        <taxon>Actinomycetota</taxon>
        <taxon>Actinomycetes</taxon>
        <taxon>Micrococcales</taxon>
        <taxon>Microbacteriaceae</taxon>
        <taxon>Leucobacter</taxon>
    </lineage>
</organism>
<name>A0ABY4FW23_9MICO</name>
<reference evidence="2 3" key="1">
    <citation type="submission" date="2022-04" db="EMBL/GenBank/DDBJ databases">
        <title>Leucobacter sp. isolated from rhizosphere of onion.</title>
        <authorList>
            <person name="Won M."/>
            <person name="Lee C.-M."/>
            <person name="Woen H.-Y."/>
            <person name="Kwon S.-W."/>
        </authorList>
    </citation>
    <scope>NUCLEOTIDE SEQUENCE [LARGE SCALE GENOMIC DNA]</scope>
    <source>
        <strain evidence="2 3">H25R-14</strain>
    </source>
</reference>
<feature type="transmembrane region" description="Helical" evidence="1">
    <location>
        <begin position="12"/>
        <end position="32"/>
    </location>
</feature>
<proteinExistence type="predicted"/>
<dbReference type="Pfam" id="PF11255">
    <property type="entry name" value="DUF3054"/>
    <property type="match status" value="1"/>
</dbReference>
<dbReference type="Proteomes" id="UP000831775">
    <property type="component" value="Chromosome"/>
</dbReference>
<sequence>MPAGSARSGRWSRAAGFALAGDAALVLLFAGLGRSSHAREATLLGLLETAWPFLLGLLITWVSARISQHPLAPVRSGVPVWIGTVGIGLLLRAITGAGTALPFVLVSIGTLALLLVGWRLIAALILRLRAPRA</sequence>
<keyword evidence="1" id="KW-0812">Transmembrane</keyword>
<evidence type="ECO:0000256" key="1">
    <source>
        <dbReference type="SAM" id="Phobius"/>
    </source>
</evidence>
<keyword evidence="1" id="KW-0472">Membrane</keyword>
<accession>A0ABY4FW23</accession>
<feature type="transmembrane region" description="Helical" evidence="1">
    <location>
        <begin position="76"/>
        <end position="94"/>
    </location>
</feature>
<evidence type="ECO:0000313" key="3">
    <source>
        <dbReference type="Proteomes" id="UP000831775"/>
    </source>
</evidence>
<dbReference type="InterPro" id="IPR021414">
    <property type="entry name" value="DUF3054"/>
</dbReference>
<protein>
    <submittedName>
        <fullName evidence="2">DUF3054 domain-containing protein</fullName>
    </submittedName>
</protein>
<dbReference type="RefSeq" id="WP_244686167.1">
    <property type="nucleotide sequence ID" value="NZ_CP095043.1"/>
</dbReference>